<sequence>MPFAMIYPSLIDATNNKNGAHGGNRTRDLSLTKGVLYH</sequence>
<protein>
    <submittedName>
        <fullName evidence="1">Porin</fullName>
    </submittedName>
</protein>
<proteinExistence type="predicted"/>
<accession>A0A2R5FEV9</accession>
<dbReference type="Proteomes" id="UP000245081">
    <property type="component" value="Unassembled WGS sequence"/>
</dbReference>
<evidence type="ECO:0000313" key="2">
    <source>
        <dbReference type="Proteomes" id="UP000245081"/>
    </source>
</evidence>
<reference evidence="1 2" key="1">
    <citation type="journal article" date="2018" name="Environ. Microbiol.">
        <title>Isolation and genomic characterization of Novimethylophilus kurashikiensis gen. nov. sp. nov., a new lanthanide-dependent methylotrophic species of Methylophilaceae.</title>
        <authorList>
            <person name="Lv H."/>
            <person name="Sahin N."/>
            <person name="Tani A."/>
        </authorList>
    </citation>
    <scope>NUCLEOTIDE SEQUENCE [LARGE SCALE GENOMIC DNA]</scope>
    <source>
        <strain evidence="1 2">La2-4</strain>
    </source>
</reference>
<name>A0A2R5FEV9_9PROT</name>
<dbReference type="AlphaFoldDB" id="A0A2R5FEV9"/>
<evidence type="ECO:0000313" key="1">
    <source>
        <dbReference type="EMBL" id="GBG15868.1"/>
    </source>
</evidence>
<dbReference type="EMBL" id="BDOQ01000022">
    <property type="protein sequence ID" value="GBG15868.1"/>
    <property type="molecule type" value="Genomic_DNA"/>
</dbReference>
<gene>
    <name evidence="1" type="ORF">NMK_3483</name>
</gene>
<comment type="caution">
    <text evidence="1">The sequence shown here is derived from an EMBL/GenBank/DDBJ whole genome shotgun (WGS) entry which is preliminary data.</text>
</comment>
<keyword evidence="2" id="KW-1185">Reference proteome</keyword>
<organism evidence="1 2">
    <name type="scientific">Novimethylophilus kurashikiensis</name>
    <dbReference type="NCBI Taxonomy" id="1825523"/>
    <lineage>
        <taxon>Bacteria</taxon>
        <taxon>Pseudomonadati</taxon>
        <taxon>Pseudomonadota</taxon>
        <taxon>Betaproteobacteria</taxon>
        <taxon>Nitrosomonadales</taxon>
        <taxon>Methylophilaceae</taxon>
        <taxon>Novimethylophilus</taxon>
    </lineage>
</organism>